<evidence type="ECO:0000313" key="5">
    <source>
        <dbReference type="Proteomes" id="UP000013307"/>
    </source>
</evidence>
<dbReference type="GO" id="GO:0006014">
    <property type="term" value="P:D-ribose metabolic process"/>
    <property type="evidence" value="ECO:0007669"/>
    <property type="project" value="TreeGrafter"/>
</dbReference>
<dbReference type="SUPFAM" id="SSF100950">
    <property type="entry name" value="NagB/RpiA/CoA transferase-like"/>
    <property type="match status" value="1"/>
</dbReference>
<dbReference type="EC" id="5.3.1.6" evidence="3"/>
<comment type="similarity">
    <text evidence="3">Belongs to the ribose 5-phosphate isomerase family.</text>
</comment>
<gene>
    <name evidence="3" type="primary">rpiA</name>
    <name evidence="4" type="ORF">Asulf_00540</name>
</gene>
<dbReference type="RefSeq" id="WP_015590160.1">
    <property type="nucleotide sequence ID" value="NC_021169.1"/>
</dbReference>
<dbReference type="eggNOG" id="arCOG01122">
    <property type="taxonomic scope" value="Archaea"/>
</dbReference>
<sequence>MEKANSAKEAARLIEDGMVIGIGSGSTVEIFLNELGKRIKEEELEIWGVPSSYQSHMLAVENGITVTDLIQFEELDLCVDGADQVDENLNCIKGKGGALLREKIVAQAAEEVIIIVDSRKIVDVLDERVPVEVFPFAYGNAVKEIKKLGGEAVLRESDRKLGACITDNGNFILDVDFGRIEDPEGLECRINCIAGVFENGIFPRRLIDRVIVGTKDGVRVLRN</sequence>
<dbReference type="Pfam" id="PF06026">
    <property type="entry name" value="Rib_5-P_isom_A"/>
    <property type="match status" value="1"/>
</dbReference>
<evidence type="ECO:0000256" key="1">
    <source>
        <dbReference type="ARBA" id="ARBA00001713"/>
    </source>
</evidence>
<dbReference type="CDD" id="cd01398">
    <property type="entry name" value="RPI_A"/>
    <property type="match status" value="1"/>
</dbReference>
<dbReference type="SUPFAM" id="SSF75445">
    <property type="entry name" value="D-ribose-5-phosphate isomerase (RpiA), lid domain"/>
    <property type="match status" value="1"/>
</dbReference>
<feature type="binding site" evidence="3">
    <location>
        <begin position="24"/>
        <end position="27"/>
    </location>
    <ligand>
        <name>substrate</name>
    </ligand>
</feature>
<keyword evidence="5" id="KW-1185">Reference proteome</keyword>
<dbReference type="HOGENOM" id="CLU_056590_0_2_2"/>
<evidence type="ECO:0000256" key="3">
    <source>
        <dbReference type="HAMAP-Rule" id="MF_00170"/>
    </source>
</evidence>
<dbReference type="FunFam" id="3.40.50.1360:FF:000001">
    <property type="entry name" value="Ribose-5-phosphate isomerase A"/>
    <property type="match status" value="1"/>
</dbReference>
<protein>
    <recommendedName>
        <fullName evidence="3">Ribose-5-phosphate isomerase A</fullName>
        <ecNumber evidence="3">5.3.1.6</ecNumber>
    </recommendedName>
    <alternativeName>
        <fullName evidence="3">Phosphoriboisomerase A</fullName>
        <shortName evidence="3">PRI</shortName>
    </alternativeName>
</protein>
<dbReference type="Proteomes" id="UP000013307">
    <property type="component" value="Chromosome"/>
</dbReference>
<dbReference type="HAMAP" id="MF_00170">
    <property type="entry name" value="Rib_5P_isom_A"/>
    <property type="match status" value="1"/>
</dbReference>
<reference evidence="4 5" key="1">
    <citation type="journal article" date="2013" name="Genome Announc.">
        <title>Complete Genome Sequence of the Thermophilic and Facultatively Chemolithoautotrophic Sulfate Reducer Archaeoglobus sulfaticallidus Strain PM70-1T.</title>
        <authorList>
            <person name="Stokke R."/>
            <person name="Hocking W.P."/>
            <person name="Steinsbu B.O."/>
            <person name="Steen I.H."/>
        </authorList>
    </citation>
    <scope>NUCLEOTIDE SEQUENCE [LARGE SCALE GENOMIC DNA]</scope>
    <source>
        <strain evidence="4">PM70-1</strain>
    </source>
</reference>
<comment type="subunit">
    <text evidence="3">Homodimer.</text>
</comment>
<evidence type="ECO:0000313" key="4">
    <source>
        <dbReference type="EMBL" id="AGK60561.1"/>
    </source>
</evidence>
<dbReference type="GO" id="GO:0004751">
    <property type="term" value="F:ribose-5-phosphate isomerase activity"/>
    <property type="evidence" value="ECO:0007669"/>
    <property type="project" value="UniProtKB-UniRule"/>
</dbReference>
<feature type="binding site" evidence="3">
    <location>
        <begin position="93"/>
        <end position="96"/>
    </location>
    <ligand>
        <name>substrate</name>
    </ligand>
</feature>
<dbReference type="AlphaFoldDB" id="N0BJC6"/>
<dbReference type="NCBIfam" id="TIGR00021">
    <property type="entry name" value="rpiA"/>
    <property type="match status" value="1"/>
</dbReference>
<dbReference type="GeneID" id="15392183"/>
<comment type="function">
    <text evidence="3">Catalyzes the reversible conversion of ribose-5-phosphate to ribulose 5-phosphate.</text>
</comment>
<dbReference type="NCBIfam" id="NF001924">
    <property type="entry name" value="PRK00702.1"/>
    <property type="match status" value="1"/>
</dbReference>
<dbReference type="GO" id="GO:0005829">
    <property type="term" value="C:cytosol"/>
    <property type="evidence" value="ECO:0007669"/>
    <property type="project" value="TreeGrafter"/>
</dbReference>
<dbReference type="GO" id="GO:0009052">
    <property type="term" value="P:pentose-phosphate shunt, non-oxidative branch"/>
    <property type="evidence" value="ECO:0007669"/>
    <property type="project" value="UniProtKB-UniRule"/>
</dbReference>
<dbReference type="PANTHER" id="PTHR11934">
    <property type="entry name" value="RIBOSE-5-PHOSPHATE ISOMERASE"/>
    <property type="match status" value="1"/>
</dbReference>
<evidence type="ECO:0000256" key="2">
    <source>
        <dbReference type="ARBA" id="ARBA00023235"/>
    </source>
</evidence>
<feature type="binding site" evidence="3">
    <location>
        <begin position="80"/>
        <end position="83"/>
    </location>
    <ligand>
        <name>substrate</name>
    </ligand>
</feature>
<dbReference type="PANTHER" id="PTHR11934:SF0">
    <property type="entry name" value="RIBOSE-5-PHOSPHATE ISOMERASE"/>
    <property type="match status" value="1"/>
</dbReference>
<comment type="catalytic activity">
    <reaction evidence="1 3">
        <text>aldehydo-D-ribose 5-phosphate = D-ribulose 5-phosphate</text>
        <dbReference type="Rhea" id="RHEA:14657"/>
        <dbReference type="ChEBI" id="CHEBI:58121"/>
        <dbReference type="ChEBI" id="CHEBI:58273"/>
        <dbReference type="EC" id="5.3.1.6"/>
    </reaction>
</comment>
<name>N0BJC6_9EURY</name>
<dbReference type="InterPro" id="IPR037171">
    <property type="entry name" value="NagB/RpiA_transferase-like"/>
</dbReference>
<dbReference type="STRING" id="387631.Asulf_00540"/>
<dbReference type="Gene3D" id="3.40.50.1360">
    <property type="match status" value="1"/>
</dbReference>
<feature type="active site" description="Proton acceptor" evidence="3">
    <location>
        <position position="102"/>
    </location>
</feature>
<proteinExistence type="inferred from homology"/>
<dbReference type="InterPro" id="IPR004788">
    <property type="entry name" value="Ribose5P_isomerase_type_A"/>
</dbReference>
<dbReference type="UniPathway" id="UPA00115">
    <property type="reaction ID" value="UER00412"/>
</dbReference>
<dbReference type="Gene3D" id="3.30.70.260">
    <property type="match status" value="1"/>
</dbReference>
<accession>N0BJC6</accession>
<comment type="pathway">
    <text evidence="3">Carbohydrate degradation; pentose phosphate pathway; D-ribose 5-phosphate from D-ribulose 5-phosphate (non-oxidative stage): step 1/1.</text>
</comment>
<dbReference type="EMBL" id="CP005290">
    <property type="protein sequence ID" value="AGK60561.1"/>
    <property type="molecule type" value="Genomic_DNA"/>
</dbReference>
<dbReference type="KEGG" id="ast:Asulf_00540"/>
<feature type="binding site" evidence="3">
    <location>
        <position position="120"/>
    </location>
    <ligand>
        <name>substrate</name>
    </ligand>
</feature>
<organism evidence="4 5">
    <name type="scientific">Archaeoglobus sulfaticallidus PM70-1</name>
    <dbReference type="NCBI Taxonomy" id="387631"/>
    <lineage>
        <taxon>Archaea</taxon>
        <taxon>Methanobacteriati</taxon>
        <taxon>Methanobacteriota</taxon>
        <taxon>Archaeoglobi</taxon>
        <taxon>Archaeoglobales</taxon>
        <taxon>Archaeoglobaceae</taxon>
        <taxon>Archaeoglobus</taxon>
    </lineage>
</organism>
<dbReference type="OrthoDB" id="19013at2157"/>
<keyword evidence="2 3" id="KW-0413">Isomerase</keyword>
<dbReference type="InterPro" id="IPR020672">
    <property type="entry name" value="Ribose5P_isomerase_typA_subgr"/>
</dbReference>